<sequence>MELVAGGNVKLNGNTVRLQTKKVSDAKWALIKSYQNQLERPATVIDGLTTSGDAFFAGAADGTVFVDLDLQRMSQDVEKLSLVLLSEKNAPVKGNIFVEVVDGHGVTHEVNVKGTGRSEALLIVAEVYRHNSGWKVKNLSSGFSDAARAMKVHFKVDGWGRSNERKSMAPATVPQAFINQQNNDAQFPAVMVREEATLGSMVMSLFDKLRKFAFKSGEELTEQVARYKNRKFMEGLVALCTYVAMSHNGAGTEEKQKMLAFIKQSDQLKVFDSSEVIEFYNKLANKYEFDREVGMGEAMKIIMTLAEKPDEAQLALNVGIAVAKSDGDYNAVEKEALVVICKNLGLNRADFGL</sequence>
<evidence type="ECO:0000313" key="4">
    <source>
        <dbReference type="Proteomes" id="UP000241986"/>
    </source>
</evidence>
<dbReference type="EMBL" id="PZKL01000045">
    <property type="protein sequence ID" value="PTH78905.1"/>
    <property type="molecule type" value="Genomic_DNA"/>
</dbReference>
<name>A0A2T4MWJ5_AERVE</name>
<proteinExistence type="predicted"/>
<dbReference type="Gene3D" id="1.10.3680.10">
    <property type="entry name" value="TerB-like"/>
    <property type="match status" value="1"/>
</dbReference>
<dbReference type="AlphaFoldDB" id="A0A2T4MWJ5"/>
<accession>A0A2T4MWJ5</accession>
<evidence type="ECO:0000259" key="2">
    <source>
        <dbReference type="Pfam" id="PF05099"/>
    </source>
</evidence>
<comment type="caution">
    <text evidence="3">The sequence shown here is derived from an EMBL/GenBank/DDBJ whole genome shotgun (WGS) entry which is preliminary data.</text>
</comment>
<feature type="domain" description="Co-chaperone DjlA N-terminal" evidence="2">
    <location>
        <begin position="235"/>
        <end position="351"/>
    </location>
</feature>
<dbReference type="Proteomes" id="UP000241986">
    <property type="component" value="Unassembled WGS sequence"/>
</dbReference>
<dbReference type="RefSeq" id="WP_107684530.1">
    <property type="nucleotide sequence ID" value="NZ_PZKL01000045.1"/>
</dbReference>
<dbReference type="CDD" id="cd07176">
    <property type="entry name" value="terB"/>
    <property type="match status" value="1"/>
</dbReference>
<reference evidence="3 4" key="1">
    <citation type="submission" date="2018-03" db="EMBL/GenBank/DDBJ databases">
        <title>Aeromonas veronii whole genome sequencing and analysis.</title>
        <authorList>
            <person name="Xie H."/>
            <person name="Liu T."/>
            <person name="Wang K."/>
        </authorList>
    </citation>
    <scope>NUCLEOTIDE SEQUENCE [LARGE SCALE GENOMIC DNA]</scope>
    <source>
        <strain evidence="3 4">XH.VA.1</strain>
    </source>
</reference>
<dbReference type="SUPFAM" id="SSF158682">
    <property type="entry name" value="TerB-like"/>
    <property type="match status" value="1"/>
</dbReference>
<feature type="domain" description="TerD" evidence="1">
    <location>
        <begin position="62"/>
        <end position="147"/>
    </location>
</feature>
<dbReference type="InterPro" id="IPR029024">
    <property type="entry name" value="TerB-like"/>
</dbReference>
<gene>
    <name evidence="3" type="ORF">DAA48_20915</name>
</gene>
<dbReference type="Pfam" id="PF02342">
    <property type="entry name" value="TerD"/>
    <property type="match status" value="1"/>
</dbReference>
<evidence type="ECO:0000313" key="3">
    <source>
        <dbReference type="EMBL" id="PTH78905.1"/>
    </source>
</evidence>
<protein>
    <submittedName>
        <fullName evidence="3">Uncharacterized protein</fullName>
    </submittedName>
</protein>
<dbReference type="InterPro" id="IPR007791">
    <property type="entry name" value="DjlA_N"/>
</dbReference>
<organism evidence="3 4">
    <name type="scientific">Aeromonas veronii</name>
    <dbReference type="NCBI Taxonomy" id="654"/>
    <lineage>
        <taxon>Bacteria</taxon>
        <taxon>Pseudomonadati</taxon>
        <taxon>Pseudomonadota</taxon>
        <taxon>Gammaproteobacteria</taxon>
        <taxon>Aeromonadales</taxon>
        <taxon>Aeromonadaceae</taxon>
        <taxon>Aeromonas</taxon>
    </lineage>
</organism>
<evidence type="ECO:0000259" key="1">
    <source>
        <dbReference type="Pfam" id="PF02342"/>
    </source>
</evidence>
<dbReference type="InterPro" id="IPR003325">
    <property type="entry name" value="TerD"/>
</dbReference>
<dbReference type="Pfam" id="PF05099">
    <property type="entry name" value="TerB"/>
    <property type="match status" value="1"/>
</dbReference>
<dbReference type="Gene3D" id="2.60.60.30">
    <property type="entry name" value="sav2460 like domains"/>
    <property type="match status" value="1"/>
</dbReference>